<organism evidence="6 7">
    <name type="scientific">Micromonospora fluostatini</name>
    <dbReference type="NCBI Taxonomy" id="1629071"/>
    <lineage>
        <taxon>Bacteria</taxon>
        <taxon>Bacillati</taxon>
        <taxon>Actinomycetota</taxon>
        <taxon>Actinomycetes</taxon>
        <taxon>Micromonosporales</taxon>
        <taxon>Micromonosporaceae</taxon>
        <taxon>Micromonospora</taxon>
    </lineage>
</organism>
<sequence length="234" mass="25164">MNLWTTATAADEKRRNATVAILPIGSMEQHGPHLPLTTDTIVASAIASALADRYPTFLLPPVTISCSHEHAAWKGTVSISSSTLHAIITDVQTSLRHQGIDRLVLVNGHGGNYVLSNVVQEANSGQRRLALFPGRTDWDRARNDAGLATSSHDDMHAGELETSILLHVLPHTVRDGFDTADHLAERPHLLMLGMSAYTDTGIIGRPSQASEVKGRVILASLTTAFAETLSLLTQ</sequence>
<dbReference type="Proteomes" id="UP000295626">
    <property type="component" value="Unassembled WGS sequence"/>
</dbReference>
<evidence type="ECO:0000256" key="3">
    <source>
        <dbReference type="ARBA" id="ARBA00022801"/>
    </source>
</evidence>
<evidence type="ECO:0000313" key="6">
    <source>
        <dbReference type="EMBL" id="TDB97493.1"/>
    </source>
</evidence>
<dbReference type="EMBL" id="SMKE01000229">
    <property type="protein sequence ID" value="TDB97493.1"/>
    <property type="molecule type" value="Genomic_DNA"/>
</dbReference>
<keyword evidence="7" id="KW-1185">Reference proteome</keyword>
<gene>
    <name evidence="6" type="ORF">E1091_08420</name>
</gene>
<keyword evidence="3" id="KW-0378">Hydrolase</keyword>
<dbReference type="InterPro" id="IPR003785">
    <property type="entry name" value="Creatininase/forma_Hydrolase"/>
</dbReference>
<evidence type="ECO:0000256" key="1">
    <source>
        <dbReference type="ARBA" id="ARBA00001947"/>
    </source>
</evidence>
<keyword evidence="4" id="KW-0862">Zinc</keyword>
<evidence type="ECO:0000313" key="7">
    <source>
        <dbReference type="Proteomes" id="UP000295626"/>
    </source>
</evidence>
<accession>A0ABY2DIK8</accession>
<dbReference type="PANTHER" id="PTHR35005:SF1">
    <property type="entry name" value="2-AMINO-5-FORMYLAMINO-6-RIBOSYLAMINOPYRIMIDIN-4(3H)-ONE 5'-MONOPHOSPHATE DEFORMYLASE"/>
    <property type="match status" value="1"/>
</dbReference>
<proteinExistence type="inferred from homology"/>
<evidence type="ECO:0000256" key="2">
    <source>
        <dbReference type="ARBA" id="ARBA00022723"/>
    </source>
</evidence>
<comment type="cofactor">
    <cofactor evidence="1">
        <name>Zn(2+)</name>
        <dbReference type="ChEBI" id="CHEBI:29105"/>
    </cofactor>
</comment>
<dbReference type="SUPFAM" id="SSF102215">
    <property type="entry name" value="Creatininase"/>
    <property type="match status" value="1"/>
</dbReference>
<dbReference type="PANTHER" id="PTHR35005">
    <property type="entry name" value="3-DEHYDRO-SCYLLO-INOSOSE HYDROLASE"/>
    <property type="match status" value="1"/>
</dbReference>
<dbReference type="Pfam" id="PF02633">
    <property type="entry name" value="Creatininase"/>
    <property type="match status" value="1"/>
</dbReference>
<name>A0ABY2DIK8_9ACTN</name>
<dbReference type="InterPro" id="IPR024087">
    <property type="entry name" value="Creatininase-like_sf"/>
</dbReference>
<comment type="similarity">
    <text evidence="5">Belongs to the creatininase superfamily.</text>
</comment>
<comment type="caution">
    <text evidence="6">The sequence shown here is derived from an EMBL/GenBank/DDBJ whole genome shotgun (WGS) entry which is preliminary data.</text>
</comment>
<dbReference type="Gene3D" id="3.40.50.10310">
    <property type="entry name" value="Creatininase"/>
    <property type="match status" value="1"/>
</dbReference>
<keyword evidence="2" id="KW-0479">Metal-binding</keyword>
<protein>
    <submittedName>
        <fullName evidence="6">Creatininase family protein</fullName>
    </submittedName>
</protein>
<reference evidence="6 7" key="1">
    <citation type="submission" date="2019-02" db="EMBL/GenBank/DDBJ databases">
        <title>Draft genome sequences of novel Actinobacteria.</title>
        <authorList>
            <person name="Sahin N."/>
            <person name="Ay H."/>
            <person name="Saygin H."/>
        </authorList>
    </citation>
    <scope>NUCLEOTIDE SEQUENCE [LARGE SCALE GENOMIC DNA]</scope>
    <source>
        <strain evidence="6 7">JCM 30529</strain>
    </source>
</reference>
<evidence type="ECO:0000256" key="4">
    <source>
        <dbReference type="ARBA" id="ARBA00022833"/>
    </source>
</evidence>
<evidence type="ECO:0000256" key="5">
    <source>
        <dbReference type="ARBA" id="ARBA00024029"/>
    </source>
</evidence>